<evidence type="ECO:0000256" key="1">
    <source>
        <dbReference type="SAM" id="MobiDB-lite"/>
    </source>
</evidence>
<evidence type="ECO:0000313" key="3">
    <source>
        <dbReference type="EMBL" id="KAF4620508.1"/>
    </source>
</evidence>
<reference evidence="3 4" key="1">
    <citation type="submission" date="2019-12" db="EMBL/GenBank/DDBJ databases">
        <authorList>
            <person name="Floudas D."/>
            <person name="Bentzer J."/>
            <person name="Ahren D."/>
            <person name="Johansson T."/>
            <person name="Persson P."/>
            <person name="Tunlid A."/>
        </authorList>
    </citation>
    <scope>NUCLEOTIDE SEQUENCE [LARGE SCALE GENOMIC DNA]</scope>
    <source>
        <strain evidence="3 4">CBS 102.39</strain>
    </source>
</reference>
<sequence>MNTSLPSPVPDSEVTSPLVYLAPSIARELSTAAYIHIGATAVLIWDVLDNLRDDYRIIVLGGRIGLQTCAYVLSRITVLAYALGRSVLMTSPIRDCGRFEAAMNGVLAAYTPIITLGFYLRTYAIYRNNWLVKIVGGLAWLATVGISVTVTQTFTAGHLGPTNYCLEGVQGNLLQALSIILLLFDVSIYIAITYRVYTLFVDRASSAEQKVKLVLGTSLPIFSKAVMQDSQLYFLVIIGMKAFLVYSVYRLKPPTSVMSIICLLVMINILSARLFRTIKMNGECWERPLSPGVGSKMQFADNASFRATQTPRSITFPSSDNVATKRTGTSSVETFEKPL</sequence>
<feature type="transmembrane region" description="Helical" evidence="2">
    <location>
        <begin position="101"/>
        <end position="120"/>
    </location>
</feature>
<keyword evidence="2" id="KW-0472">Membrane</keyword>
<feature type="transmembrane region" description="Helical" evidence="2">
    <location>
        <begin position="232"/>
        <end position="249"/>
    </location>
</feature>
<feature type="region of interest" description="Disordered" evidence="1">
    <location>
        <begin position="312"/>
        <end position="339"/>
    </location>
</feature>
<feature type="transmembrane region" description="Helical" evidence="2">
    <location>
        <begin position="31"/>
        <end position="48"/>
    </location>
</feature>
<dbReference type="AlphaFoldDB" id="A0A8H4R164"/>
<keyword evidence="2" id="KW-1133">Transmembrane helix</keyword>
<accession>A0A8H4R164</accession>
<keyword evidence="2" id="KW-0812">Transmembrane</keyword>
<gene>
    <name evidence="3" type="ORF">D9613_000986</name>
</gene>
<evidence type="ECO:0000256" key="2">
    <source>
        <dbReference type="SAM" id="Phobius"/>
    </source>
</evidence>
<comment type="caution">
    <text evidence="3">The sequence shown here is derived from an EMBL/GenBank/DDBJ whole genome shotgun (WGS) entry which is preliminary data.</text>
</comment>
<dbReference type="EMBL" id="JAACJL010000015">
    <property type="protein sequence ID" value="KAF4620508.1"/>
    <property type="molecule type" value="Genomic_DNA"/>
</dbReference>
<organism evidence="3 4">
    <name type="scientific">Agrocybe pediades</name>
    <dbReference type="NCBI Taxonomy" id="84607"/>
    <lineage>
        <taxon>Eukaryota</taxon>
        <taxon>Fungi</taxon>
        <taxon>Dikarya</taxon>
        <taxon>Basidiomycota</taxon>
        <taxon>Agaricomycotina</taxon>
        <taxon>Agaricomycetes</taxon>
        <taxon>Agaricomycetidae</taxon>
        <taxon>Agaricales</taxon>
        <taxon>Agaricineae</taxon>
        <taxon>Strophariaceae</taxon>
        <taxon>Agrocybe</taxon>
    </lineage>
</organism>
<evidence type="ECO:0000313" key="4">
    <source>
        <dbReference type="Proteomes" id="UP000521872"/>
    </source>
</evidence>
<name>A0A8H4R164_9AGAR</name>
<feature type="transmembrane region" description="Helical" evidence="2">
    <location>
        <begin position="174"/>
        <end position="197"/>
    </location>
</feature>
<feature type="transmembrane region" description="Helical" evidence="2">
    <location>
        <begin position="60"/>
        <end position="81"/>
    </location>
</feature>
<proteinExistence type="predicted"/>
<feature type="transmembrane region" description="Helical" evidence="2">
    <location>
        <begin position="255"/>
        <end position="275"/>
    </location>
</feature>
<dbReference type="Proteomes" id="UP000521872">
    <property type="component" value="Unassembled WGS sequence"/>
</dbReference>
<keyword evidence="4" id="KW-1185">Reference proteome</keyword>
<feature type="compositionally biased region" description="Polar residues" evidence="1">
    <location>
        <begin position="312"/>
        <end position="333"/>
    </location>
</feature>
<protein>
    <submittedName>
        <fullName evidence="3">Uncharacterized protein</fullName>
    </submittedName>
</protein>
<feature type="transmembrane region" description="Helical" evidence="2">
    <location>
        <begin position="132"/>
        <end position="154"/>
    </location>
</feature>